<dbReference type="HOGENOM" id="CLU_2535778_0_0_5"/>
<organism evidence="1 2">
    <name type="scientific">Bartonella alsatica IBS 382</name>
    <dbReference type="NCBI Taxonomy" id="1094551"/>
    <lineage>
        <taxon>Bacteria</taxon>
        <taxon>Pseudomonadati</taxon>
        <taxon>Pseudomonadota</taxon>
        <taxon>Alphaproteobacteria</taxon>
        <taxon>Hyphomicrobiales</taxon>
        <taxon>Bartonellaceae</taxon>
        <taxon>Bartonella</taxon>
    </lineage>
</organism>
<proteinExistence type="predicted"/>
<accession>J0YMZ8</accession>
<dbReference type="AlphaFoldDB" id="J0YMZ8"/>
<reference evidence="1 2" key="1">
    <citation type="submission" date="2012-03" db="EMBL/GenBank/DDBJ databases">
        <title>The Genome Sequence of Bartonella alsatica IBS 382.</title>
        <authorList>
            <consortium name="The Broad Institute Genome Sequencing Platform"/>
            <consortium name="The Broad Institute Genome Sequencing Center for Infectious Disease"/>
            <person name="Feldgarden M."/>
            <person name="Kirby J."/>
            <person name="Kosoy M."/>
            <person name="Birtles R."/>
            <person name="Probert W.S."/>
            <person name="Chiaraviglio L."/>
            <person name="Young S.K."/>
            <person name="Zeng Q."/>
            <person name="Gargeya S."/>
            <person name="Fitzgerald M."/>
            <person name="Haas B."/>
            <person name="Abouelleil A."/>
            <person name="Alvarado L."/>
            <person name="Arachchi H.M."/>
            <person name="Berlin A."/>
            <person name="Chapman S.B."/>
            <person name="Gearin G."/>
            <person name="Goldberg J."/>
            <person name="Griggs A."/>
            <person name="Gujja S."/>
            <person name="Hansen M."/>
            <person name="Heiman D."/>
            <person name="Howarth C."/>
            <person name="Larimer J."/>
            <person name="Lui A."/>
            <person name="MacDonald P.J.P."/>
            <person name="McCowen C."/>
            <person name="Montmayeur A."/>
            <person name="Murphy C."/>
            <person name="Neiman D."/>
            <person name="Pearson M."/>
            <person name="Priest M."/>
            <person name="Roberts A."/>
            <person name="Saif S."/>
            <person name="Shea T."/>
            <person name="Sisk P."/>
            <person name="Stolte C."/>
            <person name="Sykes S."/>
            <person name="Wortman J."/>
            <person name="Nusbaum C."/>
            <person name="Birren B."/>
        </authorList>
    </citation>
    <scope>NUCLEOTIDE SEQUENCE [LARGE SCALE GENOMIC DNA]</scope>
    <source>
        <strain evidence="1 2">IBS 382</strain>
    </source>
</reference>
<sequence>MAIGSPSFSSPNLSQDSSADIRYATLQADLTSTALDNQNMLDKRSLTTYESVQHNCGLYACSFLSCKILKKNITTALIKSRKK</sequence>
<name>J0YMZ8_9HYPH</name>
<gene>
    <name evidence="1" type="ORF">MEC_00097</name>
</gene>
<dbReference type="EMBL" id="AIME01000002">
    <property type="protein sequence ID" value="EJF75988.1"/>
    <property type="molecule type" value="Genomic_DNA"/>
</dbReference>
<protein>
    <submittedName>
        <fullName evidence="1">Uncharacterized protein</fullName>
    </submittedName>
</protein>
<dbReference type="STRING" id="1094551.MEC_00097"/>
<evidence type="ECO:0000313" key="1">
    <source>
        <dbReference type="EMBL" id="EJF75988.1"/>
    </source>
</evidence>
<comment type="caution">
    <text evidence="1">The sequence shown here is derived from an EMBL/GenBank/DDBJ whole genome shotgun (WGS) entry which is preliminary data.</text>
</comment>
<evidence type="ECO:0000313" key="2">
    <source>
        <dbReference type="Proteomes" id="UP000008761"/>
    </source>
</evidence>
<dbReference type="Proteomes" id="UP000008761">
    <property type="component" value="Unassembled WGS sequence"/>
</dbReference>